<dbReference type="InterPro" id="IPR039425">
    <property type="entry name" value="RNA_pol_sigma-70-like"/>
</dbReference>
<dbReference type="AlphaFoldDB" id="A0A1S1QAL0"/>
<dbReference type="InterPro" id="IPR013324">
    <property type="entry name" value="RNA_pol_sigma_r3/r4-like"/>
</dbReference>
<organism evidence="9 10">
    <name type="scientific">Parafrankia colletiae</name>
    <dbReference type="NCBI Taxonomy" id="573497"/>
    <lineage>
        <taxon>Bacteria</taxon>
        <taxon>Bacillati</taxon>
        <taxon>Actinomycetota</taxon>
        <taxon>Actinomycetes</taxon>
        <taxon>Frankiales</taxon>
        <taxon>Frankiaceae</taxon>
        <taxon>Parafrankia</taxon>
    </lineage>
</organism>
<evidence type="ECO:0000256" key="4">
    <source>
        <dbReference type="ARBA" id="ARBA00023125"/>
    </source>
</evidence>
<evidence type="ECO:0000256" key="6">
    <source>
        <dbReference type="SAM" id="MobiDB-lite"/>
    </source>
</evidence>
<dbReference type="SUPFAM" id="SSF88946">
    <property type="entry name" value="Sigma2 domain of RNA polymerase sigma factors"/>
    <property type="match status" value="1"/>
</dbReference>
<feature type="compositionally biased region" description="Low complexity" evidence="6">
    <location>
        <begin position="208"/>
        <end position="219"/>
    </location>
</feature>
<dbReference type="NCBIfam" id="TIGR02937">
    <property type="entry name" value="sigma70-ECF"/>
    <property type="match status" value="1"/>
</dbReference>
<proteinExistence type="inferred from homology"/>
<dbReference type="GO" id="GO:0003677">
    <property type="term" value="F:DNA binding"/>
    <property type="evidence" value="ECO:0007669"/>
    <property type="project" value="UniProtKB-KW"/>
</dbReference>
<dbReference type="EMBL" id="MBLM01000163">
    <property type="protein sequence ID" value="OHV29254.1"/>
    <property type="molecule type" value="Genomic_DNA"/>
</dbReference>
<dbReference type="PANTHER" id="PTHR43133">
    <property type="entry name" value="RNA POLYMERASE ECF-TYPE SIGMA FACTO"/>
    <property type="match status" value="1"/>
</dbReference>
<dbReference type="NCBIfam" id="TIGR02983">
    <property type="entry name" value="SigE-fam_strep"/>
    <property type="match status" value="1"/>
</dbReference>
<dbReference type="GO" id="GO:0006352">
    <property type="term" value="P:DNA-templated transcription initiation"/>
    <property type="evidence" value="ECO:0007669"/>
    <property type="project" value="InterPro"/>
</dbReference>
<comment type="caution">
    <text evidence="9">The sequence shown here is derived from an EMBL/GenBank/DDBJ whole genome shotgun (WGS) entry which is preliminary data.</text>
</comment>
<evidence type="ECO:0000256" key="5">
    <source>
        <dbReference type="ARBA" id="ARBA00023163"/>
    </source>
</evidence>
<keyword evidence="10" id="KW-1185">Reference proteome</keyword>
<dbReference type="Pfam" id="PF04542">
    <property type="entry name" value="Sigma70_r2"/>
    <property type="match status" value="1"/>
</dbReference>
<keyword evidence="2" id="KW-0805">Transcription regulation</keyword>
<evidence type="ECO:0000256" key="1">
    <source>
        <dbReference type="ARBA" id="ARBA00010641"/>
    </source>
</evidence>
<dbReference type="Gene3D" id="1.10.10.10">
    <property type="entry name" value="Winged helix-like DNA-binding domain superfamily/Winged helix DNA-binding domain"/>
    <property type="match status" value="1"/>
</dbReference>
<accession>A0A1S1QAL0</accession>
<dbReference type="InterPro" id="IPR013249">
    <property type="entry name" value="RNA_pol_sigma70_r4_t2"/>
</dbReference>
<dbReference type="InterPro" id="IPR013325">
    <property type="entry name" value="RNA_pol_sigma_r2"/>
</dbReference>
<dbReference type="RefSeq" id="WP_071090729.1">
    <property type="nucleotide sequence ID" value="NZ_MBLM01000163.1"/>
</dbReference>
<keyword evidence="4" id="KW-0238">DNA-binding</keyword>
<dbReference type="Proteomes" id="UP000179627">
    <property type="component" value="Unassembled WGS sequence"/>
</dbReference>
<sequence length="238" mass="25684">MAEDRGAAEFQDFFASHHRELARFAYLLTGDHDVADDLTADALTAAWSRWDRVSAADSPIAYVRRIVANLATSRLRRVIRERRGMTMLGMLADSSGHATDGGDLTAAVDLRAALMALPVRKRACVVLRYAFDLSEAETARVLGISTGTVKSQTSKAVVELERLLGTCPDLVPPDIPAGATRRREQAAPPAHKPGTRRAVASRSRRRPAGAGDPAAATRSALHRLRDGEAHGRLRGSES</sequence>
<dbReference type="PANTHER" id="PTHR43133:SF50">
    <property type="entry name" value="ECF RNA POLYMERASE SIGMA FACTOR SIGM"/>
    <property type="match status" value="1"/>
</dbReference>
<dbReference type="Pfam" id="PF08281">
    <property type="entry name" value="Sigma70_r4_2"/>
    <property type="match status" value="1"/>
</dbReference>
<evidence type="ECO:0000256" key="3">
    <source>
        <dbReference type="ARBA" id="ARBA00023082"/>
    </source>
</evidence>
<dbReference type="InterPro" id="IPR014284">
    <property type="entry name" value="RNA_pol_sigma-70_dom"/>
</dbReference>
<protein>
    <submittedName>
        <fullName evidence="9">RNA polymerase subunit sigma-24</fullName>
    </submittedName>
</protein>
<dbReference type="InterPro" id="IPR007627">
    <property type="entry name" value="RNA_pol_sigma70_r2"/>
</dbReference>
<gene>
    <name evidence="9" type="ORF">CC117_07725</name>
</gene>
<evidence type="ECO:0000259" key="7">
    <source>
        <dbReference type="Pfam" id="PF04542"/>
    </source>
</evidence>
<feature type="domain" description="RNA polymerase sigma-70 region 2" evidence="7">
    <location>
        <begin position="14"/>
        <end position="77"/>
    </location>
</feature>
<dbReference type="SUPFAM" id="SSF88659">
    <property type="entry name" value="Sigma3 and sigma4 domains of RNA polymerase sigma factors"/>
    <property type="match status" value="1"/>
</dbReference>
<reference evidence="10" key="1">
    <citation type="submission" date="2016-07" db="EMBL/GenBank/DDBJ databases">
        <title>Sequence Frankia sp. strain CcI1.17.</title>
        <authorList>
            <person name="Ghodhbane-Gtari F."/>
            <person name="Swanson E."/>
            <person name="Gueddou A."/>
            <person name="Morris K."/>
            <person name="Hezbri K."/>
            <person name="Ktari A."/>
            <person name="Nouioui I."/>
            <person name="Abebe-Akele F."/>
            <person name="Simpson S."/>
            <person name="Thomas K."/>
            <person name="Gtari M."/>
            <person name="Tisa L.S."/>
            <person name="Hurst S."/>
        </authorList>
    </citation>
    <scope>NUCLEOTIDE SEQUENCE [LARGE SCALE GENOMIC DNA]</scope>
    <source>
        <strain evidence="10">Cc1.17</strain>
    </source>
</reference>
<comment type="similarity">
    <text evidence="1">Belongs to the sigma-70 factor family. ECF subfamily.</text>
</comment>
<feature type="region of interest" description="Disordered" evidence="6">
    <location>
        <begin position="171"/>
        <end position="238"/>
    </location>
</feature>
<evidence type="ECO:0000259" key="8">
    <source>
        <dbReference type="Pfam" id="PF08281"/>
    </source>
</evidence>
<evidence type="ECO:0000313" key="9">
    <source>
        <dbReference type="EMBL" id="OHV29254.1"/>
    </source>
</evidence>
<evidence type="ECO:0000313" key="10">
    <source>
        <dbReference type="Proteomes" id="UP000179627"/>
    </source>
</evidence>
<feature type="compositionally biased region" description="Basic and acidic residues" evidence="6">
    <location>
        <begin position="223"/>
        <end position="238"/>
    </location>
</feature>
<keyword evidence="5" id="KW-0804">Transcription</keyword>
<dbReference type="Gene3D" id="1.10.1740.10">
    <property type="match status" value="1"/>
</dbReference>
<name>A0A1S1QAL0_9ACTN</name>
<feature type="domain" description="RNA polymerase sigma factor 70 region 4 type 2" evidence="8">
    <location>
        <begin position="109"/>
        <end position="158"/>
    </location>
</feature>
<dbReference type="CDD" id="cd06171">
    <property type="entry name" value="Sigma70_r4"/>
    <property type="match status" value="1"/>
</dbReference>
<dbReference type="OrthoDB" id="3478828at2"/>
<keyword evidence="3" id="KW-0731">Sigma factor</keyword>
<dbReference type="InterPro" id="IPR036388">
    <property type="entry name" value="WH-like_DNA-bd_sf"/>
</dbReference>
<evidence type="ECO:0000256" key="2">
    <source>
        <dbReference type="ARBA" id="ARBA00023015"/>
    </source>
</evidence>
<dbReference type="InterPro" id="IPR014325">
    <property type="entry name" value="RNA_pol_sigma-E_actinobac"/>
</dbReference>
<dbReference type="GO" id="GO:0016987">
    <property type="term" value="F:sigma factor activity"/>
    <property type="evidence" value="ECO:0007669"/>
    <property type="project" value="UniProtKB-KW"/>
</dbReference>